<evidence type="ECO:0000313" key="4">
    <source>
        <dbReference type="EMBL" id="SBV30652.1"/>
    </source>
</evidence>
<dbReference type="Pfam" id="PF02129">
    <property type="entry name" value="Peptidase_S15"/>
    <property type="match status" value="1"/>
</dbReference>
<dbReference type="STRING" id="307121.GA0070620_6253"/>
<evidence type="ECO:0000256" key="2">
    <source>
        <dbReference type="SAM" id="MobiDB-lite"/>
    </source>
</evidence>
<dbReference type="SMART" id="SM00939">
    <property type="entry name" value="PepX_C"/>
    <property type="match status" value="1"/>
</dbReference>
<dbReference type="Proteomes" id="UP000199393">
    <property type="component" value="Chromosome I"/>
</dbReference>
<dbReference type="SUPFAM" id="SSF53474">
    <property type="entry name" value="alpha/beta-Hydrolases"/>
    <property type="match status" value="1"/>
</dbReference>
<dbReference type="InterPro" id="IPR050585">
    <property type="entry name" value="Xaa-Pro_dipeptidyl-ppase/CocE"/>
</dbReference>
<dbReference type="InterPro" id="IPR005674">
    <property type="entry name" value="CocE/Ser_esterase"/>
</dbReference>
<evidence type="ECO:0000256" key="1">
    <source>
        <dbReference type="ARBA" id="ARBA00022801"/>
    </source>
</evidence>
<dbReference type="PANTHER" id="PTHR43056">
    <property type="entry name" value="PEPTIDASE S9 PROLYL OLIGOPEPTIDASE"/>
    <property type="match status" value="1"/>
</dbReference>
<organism evidence="4 5">
    <name type="scientific">Micromonospora krabiensis</name>
    <dbReference type="NCBI Taxonomy" id="307121"/>
    <lineage>
        <taxon>Bacteria</taxon>
        <taxon>Bacillati</taxon>
        <taxon>Actinomycetota</taxon>
        <taxon>Actinomycetes</taxon>
        <taxon>Micromonosporales</taxon>
        <taxon>Micromonosporaceae</taxon>
        <taxon>Micromonospora</taxon>
    </lineage>
</organism>
<name>A0A1C3NDI3_9ACTN</name>
<dbReference type="InterPro" id="IPR029058">
    <property type="entry name" value="AB_hydrolase_fold"/>
</dbReference>
<feature type="domain" description="Xaa-Pro dipeptidyl-peptidase C-terminal" evidence="3">
    <location>
        <begin position="304"/>
        <end position="557"/>
    </location>
</feature>
<keyword evidence="1" id="KW-0378">Hydrolase</keyword>
<dbReference type="PATRIC" id="fig|307121.4.peg.6371"/>
<dbReference type="InterPro" id="IPR008979">
    <property type="entry name" value="Galactose-bd-like_sf"/>
</dbReference>
<proteinExistence type="predicted"/>
<feature type="compositionally biased region" description="Basic and acidic residues" evidence="2">
    <location>
        <begin position="318"/>
        <end position="335"/>
    </location>
</feature>
<dbReference type="RefSeq" id="WP_091596993.1">
    <property type="nucleotide sequence ID" value="NZ_JBHRWG010000002.1"/>
</dbReference>
<dbReference type="InterPro" id="IPR000383">
    <property type="entry name" value="Xaa-Pro-like_dom"/>
</dbReference>
<dbReference type="Gene3D" id="2.60.120.260">
    <property type="entry name" value="Galactose-binding domain-like"/>
    <property type="match status" value="1"/>
</dbReference>
<evidence type="ECO:0000259" key="3">
    <source>
        <dbReference type="SMART" id="SM00939"/>
    </source>
</evidence>
<sequence length="570" mass="62027">MRLVTRLAAAALRLPAARTGRVTVTRGLPVRVRDGVTLRTDHYAPERSGAPTVLIRTPYGRGGPLRLLGQLLAERGFHVVVQSCRGTYGSGGTFNPLVHERDDGLDTLDWLRRQPWYSGAFGSFGASYQGFVQWAIAAEAGDELRAMVAVVTASATRDSTYAGEAFALDTVLTWAELLQAQTVPWLARQWELKRGQPRLAAALAHLPLVEADRVATGVTVPFFQEWLTHHTPHADYWRARIFDDAVARVRAPVAMVSGWHDIFLPAQLADYAALRAAGRHPRLVIGPWTHGSPGLFAAALREGLTWLDTHLAPNRSRPAREPARDPAPEPARRAAAEPGGVRVYVGGTGGGWRDLPDWPPPATVTPWYLHPGGALSARPPVPSPPDAIWYDPADPTPSLGGPLLVAQRAGPVDNRRIEARPDVLTYTTDPLAAPVEVAGPVSARIHVRSDLPWLDVFVRLCDVDRRGRSWNVCDGLVRVSPDRFPSGPDGVVRVPVTLWPTAHRFAPGHRLRVHVTGGAHPRYARNPGTGEPLGTAVTLRAGRRLILHDPEHPSAVFLPVVQNGARSRPM</sequence>
<dbReference type="Gene3D" id="3.40.50.1820">
    <property type="entry name" value="alpha/beta hydrolase"/>
    <property type="match status" value="1"/>
</dbReference>
<keyword evidence="5" id="KW-1185">Reference proteome</keyword>
<dbReference type="Gene3D" id="1.10.3020.10">
    <property type="entry name" value="alpha-amino acid ester hydrolase ( Helical cap domain)"/>
    <property type="match status" value="1"/>
</dbReference>
<reference evidence="5" key="1">
    <citation type="submission" date="2016-06" db="EMBL/GenBank/DDBJ databases">
        <authorList>
            <person name="Varghese N."/>
        </authorList>
    </citation>
    <scope>NUCLEOTIDE SEQUENCE [LARGE SCALE GENOMIC DNA]</scope>
    <source>
        <strain evidence="5">DSM 45344</strain>
    </source>
</reference>
<dbReference type="SUPFAM" id="SSF49785">
    <property type="entry name" value="Galactose-binding domain-like"/>
    <property type="match status" value="1"/>
</dbReference>
<gene>
    <name evidence="4" type="ORF">GA0070620_6253</name>
</gene>
<dbReference type="PANTHER" id="PTHR43056:SF10">
    <property type="entry name" value="COCE_NOND FAMILY, PUTATIVE (AFU_ORTHOLOGUE AFUA_7G00600)-RELATED"/>
    <property type="match status" value="1"/>
</dbReference>
<dbReference type="Pfam" id="PF08530">
    <property type="entry name" value="PepX_C"/>
    <property type="match status" value="1"/>
</dbReference>
<dbReference type="InterPro" id="IPR013736">
    <property type="entry name" value="Xaa-Pro_dipept_C"/>
</dbReference>
<evidence type="ECO:0000313" key="5">
    <source>
        <dbReference type="Proteomes" id="UP000199393"/>
    </source>
</evidence>
<accession>A0A1C3NDI3</accession>
<protein>
    <recommendedName>
        <fullName evidence="3">Xaa-Pro dipeptidyl-peptidase C-terminal domain-containing protein</fullName>
    </recommendedName>
</protein>
<dbReference type="EMBL" id="LT598496">
    <property type="protein sequence ID" value="SBV30652.1"/>
    <property type="molecule type" value="Genomic_DNA"/>
</dbReference>
<dbReference type="GO" id="GO:0008239">
    <property type="term" value="F:dipeptidyl-peptidase activity"/>
    <property type="evidence" value="ECO:0007669"/>
    <property type="project" value="InterPro"/>
</dbReference>
<dbReference type="AlphaFoldDB" id="A0A1C3NDI3"/>
<dbReference type="NCBIfam" id="TIGR00976">
    <property type="entry name" value="CocE_NonD"/>
    <property type="match status" value="1"/>
</dbReference>
<feature type="region of interest" description="Disordered" evidence="2">
    <location>
        <begin position="311"/>
        <end position="338"/>
    </location>
</feature>
<dbReference type="OrthoDB" id="5240615at2"/>